<reference evidence="2" key="1">
    <citation type="submission" date="2022-10" db="EMBL/GenBank/DDBJ databases">
        <authorList>
            <person name="Meaden S."/>
        </authorList>
    </citation>
    <scope>NUCLEOTIDE SEQUENCE</scope>
</reference>
<protein>
    <submittedName>
        <fullName evidence="2">Uncharacterized protein</fullName>
    </submittedName>
</protein>
<proteinExistence type="predicted"/>
<gene>
    <name evidence="2" type="ORF">ORM20_00226</name>
</gene>
<feature type="compositionally biased region" description="Acidic residues" evidence="1">
    <location>
        <begin position="196"/>
        <end position="220"/>
    </location>
</feature>
<evidence type="ECO:0000313" key="2">
    <source>
        <dbReference type="EMBL" id="CAI3971275.1"/>
    </source>
</evidence>
<dbReference type="EMBL" id="OX359470">
    <property type="protein sequence ID" value="CAI3971275.1"/>
    <property type="molecule type" value="Genomic_DNA"/>
</dbReference>
<evidence type="ECO:0000256" key="1">
    <source>
        <dbReference type="SAM" id="MobiDB-lite"/>
    </source>
</evidence>
<accession>A0A9N6WSR8</accession>
<sequence>MQQNAFEQFQNQTRLREQQRFYGKKAHSQIRSFMDGNPVPPSGVLDNFVWLIGGGYKNILIGGEIPEALVKRMERPITSLEKFFADYLQYFFRKDFTRARIEQLYVKFTNEMESEDVAVVYSATSGTLELDPDLLERYAGNRRFPNGTPIFQREVYEKLKAEEAAEFGKLETTEEQPSPEAPKPEVSAPAASQEAPEGEEGYDPLELGGDEEENGTEDPVDPAPTDNPGKAPRKPKAKVDEPKKERKVRVPRQKKEKA</sequence>
<name>A0A9N6WSR8_9VIRU</name>
<organism evidence="2">
    <name type="scientific">Ochrobactrum phage ORM_20</name>
    <dbReference type="NCBI Taxonomy" id="2985243"/>
    <lineage>
        <taxon>Viruses</taxon>
    </lineage>
</organism>
<feature type="region of interest" description="Disordered" evidence="1">
    <location>
        <begin position="169"/>
        <end position="258"/>
    </location>
</feature>
<feature type="compositionally biased region" description="Basic residues" evidence="1">
    <location>
        <begin position="245"/>
        <end position="258"/>
    </location>
</feature>